<dbReference type="SUPFAM" id="SSF47616">
    <property type="entry name" value="GST C-terminal domain-like"/>
    <property type="match status" value="1"/>
</dbReference>
<comment type="similarity">
    <text evidence="1">Belongs to the GST superfamily.</text>
</comment>
<dbReference type="InterPro" id="IPR004046">
    <property type="entry name" value="GST_C"/>
</dbReference>
<dbReference type="PROSITE" id="PS50404">
    <property type="entry name" value="GST_NTER"/>
    <property type="match status" value="1"/>
</dbReference>
<dbReference type="PANTHER" id="PTHR44051">
    <property type="entry name" value="GLUTATHIONE S-TRANSFERASE-RELATED"/>
    <property type="match status" value="1"/>
</dbReference>
<dbReference type="CDD" id="cd03056">
    <property type="entry name" value="GST_N_4"/>
    <property type="match status" value="1"/>
</dbReference>
<accession>A0ABV7EYU1</accession>
<dbReference type="InterPro" id="IPR004045">
    <property type="entry name" value="Glutathione_S-Trfase_N"/>
</dbReference>
<keyword evidence="5" id="KW-1185">Reference proteome</keyword>
<dbReference type="Proteomes" id="UP001595530">
    <property type="component" value="Unassembled WGS sequence"/>
</dbReference>
<dbReference type="Pfam" id="PF00043">
    <property type="entry name" value="GST_C"/>
    <property type="match status" value="1"/>
</dbReference>
<evidence type="ECO:0000313" key="4">
    <source>
        <dbReference type="EMBL" id="MFC3106737.1"/>
    </source>
</evidence>
<dbReference type="EMBL" id="JBHRTP010000006">
    <property type="protein sequence ID" value="MFC3106737.1"/>
    <property type="molecule type" value="Genomic_DNA"/>
</dbReference>
<evidence type="ECO:0000259" key="3">
    <source>
        <dbReference type="PROSITE" id="PS50405"/>
    </source>
</evidence>
<dbReference type="Gene3D" id="1.20.1050.10">
    <property type="match status" value="1"/>
</dbReference>
<dbReference type="Gene3D" id="3.40.30.10">
    <property type="entry name" value="Glutaredoxin"/>
    <property type="match status" value="1"/>
</dbReference>
<evidence type="ECO:0000313" key="5">
    <source>
        <dbReference type="Proteomes" id="UP001595530"/>
    </source>
</evidence>
<organism evidence="4 5">
    <name type="scientific">Undibacterium arcticum</name>
    <dbReference type="NCBI Taxonomy" id="1762892"/>
    <lineage>
        <taxon>Bacteria</taxon>
        <taxon>Pseudomonadati</taxon>
        <taxon>Pseudomonadota</taxon>
        <taxon>Betaproteobacteria</taxon>
        <taxon>Burkholderiales</taxon>
        <taxon>Oxalobacteraceae</taxon>
        <taxon>Undibacterium</taxon>
    </lineage>
</organism>
<dbReference type="PROSITE" id="PS50405">
    <property type="entry name" value="GST_CTER"/>
    <property type="match status" value="1"/>
</dbReference>
<dbReference type="InterPro" id="IPR040079">
    <property type="entry name" value="Glutathione_S-Trfase"/>
</dbReference>
<dbReference type="InterPro" id="IPR010987">
    <property type="entry name" value="Glutathione-S-Trfase_C-like"/>
</dbReference>
<comment type="caution">
    <text evidence="4">The sequence shown here is derived from an EMBL/GenBank/DDBJ whole genome shotgun (WGS) entry which is preliminary data.</text>
</comment>
<protein>
    <submittedName>
        <fullName evidence="4">Glutathione S-transferase family protein</fullName>
    </submittedName>
</protein>
<dbReference type="SFLD" id="SFLDG00358">
    <property type="entry name" value="Main_(cytGST)"/>
    <property type="match status" value="1"/>
</dbReference>
<dbReference type="Pfam" id="PF02798">
    <property type="entry name" value="GST_N"/>
    <property type="match status" value="1"/>
</dbReference>
<dbReference type="InterPro" id="IPR036282">
    <property type="entry name" value="Glutathione-S-Trfase_C_sf"/>
</dbReference>
<feature type="domain" description="GST C-terminal" evidence="3">
    <location>
        <begin position="94"/>
        <end position="212"/>
    </location>
</feature>
<evidence type="ECO:0000259" key="2">
    <source>
        <dbReference type="PROSITE" id="PS50404"/>
    </source>
</evidence>
<sequence>MSTVKPAAPILLYRHPISGHAHRVELFLSLLGLPATLIDVDLAAGTHKQPAFLAKNIFAQIPVIEDGNVTLSDSNAILVYLATKYGDESWLPRTPEGAAQVQRFLSIAAGDIAFGVAAARVANIFGAPFDHATVQARAHRLLAIFDQLLAQSPYLTGQRPSIADVACYSYLSHAPEAGIALDAYPQVLAWIARIEALPGFVPMCVTRVGLAA</sequence>
<dbReference type="SFLD" id="SFLDS00019">
    <property type="entry name" value="Glutathione_Transferase_(cytos"/>
    <property type="match status" value="1"/>
</dbReference>
<feature type="domain" description="GST N-terminal" evidence="2">
    <location>
        <begin position="8"/>
        <end position="89"/>
    </location>
</feature>
<name>A0ABV7EYU1_9BURK</name>
<dbReference type="InterPro" id="IPR036249">
    <property type="entry name" value="Thioredoxin-like_sf"/>
</dbReference>
<proteinExistence type="inferred from homology"/>
<dbReference type="PANTHER" id="PTHR44051:SF2">
    <property type="entry name" value="HYPOTHETICAL GLUTATHIONE S-TRANSFERASE LIKE PROTEIN"/>
    <property type="match status" value="1"/>
</dbReference>
<reference evidence="5" key="1">
    <citation type="journal article" date="2019" name="Int. J. Syst. Evol. Microbiol.">
        <title>The Global Catalogue of Microorganisms (GCM) 10K type strain sequencing project: providing services to taxonomists for standard genome sequencing and annotation.</title>
        <authorList>
            <consortium name="The Broad Institute Genomics Platform"/>
            <consortium name="The Broad Institute Genome Sequencing Center for Infectious Disease"/>
            <person name="Wu L."/>
            <person name="Ma J."/>
        </authorList>
    </citation>
    <scope>NUCLEOTIDE SEQUENCE [LARGE SCALE GENOMIC DNA]</scope>
    <source>
        <strain evidence="5">KCTC 42986</strain>
    </source>
</reference>
<dbReference type="SFLD" id="SFLDG01151">
    <property type="entry name" value="Main.2:_Nu-like"/>
    <property type="match status" value="1"/>
</dbReference>
<evidence type="ECO:0000256" key="1">
    <source>
        <dbReference type="RuleBase" id="RU003494"/>
    </source>
</evidence>
<dbReference type="SUPFAM" id="SSF52833">
    <property type="entry name" value="Thioredoxin-like"/>
    <property type="match status" value="1"/>
</dbReference>
<gene>
    <name evidence="4" type="ORF">ACFOFO_01960</name>
</gene>
<dbReference type="RefSeq" id="WP_390322949.1">
    <property type="nucleotide sequence ID" value="NZ_JBHRTP010000006.1"/>
</dbReference>
<dbReference type="CDD" id="cd03206">
    <property type="entry name" value="GST_C_7"/>
    <property type="match status" value="1"/>
</dbReference>